<keyword evidence="2" id="KW-1185">Reference proteome</keyword>
<sequence>MDSNDRVYKYEVAFMNMQQKRDIAVAESAGNKSSNKLWHAPGGLNKATKMVNGDERRREEMDEKITQLILWGPHLYYSTSLLKVRYVWTLSVGEKFVKLFGNE</sequence>
<protein>
    <submittedName>
        <fullName evidence="1">Uncharacterized protein</fullName>
    </submittedName>
</protein>
<dbReference type="EMBL" id="BDDD01001235">
    <property type="protein sequence ID" value="GAV74438.1"/>
    <property type="molecule type" value="Genomic_DNA"/>
</dbReference>
<dbReference type="AlphaFoldDB" id="A0A1Q3C2X8"/>
<gene>
    <name evidence="1" type="ORF">CFOL_v3_17918</name>
</gene>
<name>A0A1Q3C2X8_CEPFO</name>
<reference evidence="2" key="1">
    <citation type="submission" date="2016-04" db="EMBL/GenBank/DDBJ databases">
        <title>Cephalotus genome sequencing.</title>
        <authorList>
            <person name="Fukushima K."/>
            <person name="Hasebe M."/>
            <person name="Fang X."/>
        </authorList>
    </citation>
    <scope>NUCLEOTIDE SEQUENCE [LARGE SCALE GENOMIC DNA]</scope>
    <source>
        <strain evidence="2">cv. St1</strain>
    </source>
</reference>
<accession>A0A1Q3C2X8</accession>
<dbReference type="InParanoid" id="A0A1Q3C2X8"/>
<evidence type="ECO:0000313" key="2">
    <source>
        <dbReference type="Proteomes" id="UP000187406"/>
    </source>
</evidence>
<dbReference type="Proteomes" id="UP000187406">
    <property type="component" value="Unassembled WGS sequence"/>
</dbReference>
<organism evidence="1 2">
    <name type="scientific">Cephalotus follicularis</name>
    <name type="common">Albany pitcher plant</name>
    <dbReference type="NCBI Taxonomy" id="3775"/>
    <lineage>
        <taxon>Eukaryota</taxon>
        <taxon>Viridiplantae</taxon>
        <taxon>Streptophyta</taxon>
        <taxon>Embryophyta</taxon>
        <taxon>Tracheophyta</taxon>
        <taxon>Spermatophyta</taxon>
        <taxon>Magnoliopsida</taxon>
        <taxon>eudicotyledons</taxon>
        <taxon>Gunneridae</taxon>
        <taxon>Pentapetalae</taxon>
        <taxon>rosids</taxon>
        <taxon>fabids</taxon>
        <taxon>Oxalidales</taxon>
        <taxon>Cephalotaceae</taxon>
        <taxon>Cephalotus</taxon>
    </lineage>
</organism>
<comment type="caution">
    <text evidence="1">The sequence shown here is derived from an EMBL/GenBank/DDBJ whole genome shotgun (WGS) entry which is preliminary data.</text>
</comment>
<evidence type="ECO:0000313" key="1">
    <source>
        <dbReference type="EMBL" id="GAV74438.1"/>
    </source>
</evidence>
<proteinExistence type="predicted"/>